<feature type="compositionally biased region" description="Basic and acidic residues" evidence="9">
    <location>
        <begin position="7"/>
        <end position="20"/>
    </location>
</feature>
<feature type="compositionally biased region" description="Polar residues" evidence="9">
    <location>
        <begin position="21"/>
        <end position="34"/>
    </location>
</feature>
<feature type="region of interest" description="Disordered" evidence="9">
    <location>
        <begin position="1"/>
        <end position="34"/>
    </location>
</feature>
<dbReference type="PROSITE" id="PS51450">
    <property type="entry name" value="LRR"/>
    <property type="match status" value="4"/>
</dbReference>
<keyword evidence="4" id="KW-0433">Leucine-rich repeat</keyword>
<dbReference type="EMBL" id="JH668301">
    <property type="protein sequence ID" value="KAG6443320.1"/>
    <property type="molecule type" value="Genomic_DNA"/>
</dbReference>
<name>A0A921YQL1_MANSE</name>
<gene>
    <name evidence="11" type="ORF">O3G_MSEX002751</name>
</gene>
<proteinExistence type="inferred from homology"/>
<keyword evidence="7" id="KW-0966">Cell projection</keyword>
<sequence length="1011" mass="115673">MSSKQSIEMKIRPLAPEDKPNSNINEESQKGTSVGTYSGLRIGSILRMWAEVSRINYLSTQPLDVITSGQSILRRRSIGLPAKEYSIQYFVPSELRNKSEEDLFAEQFPINVTPLMNEDQLWGCFYIFPELYSDVYSPVVRIRDIQDVPELVGGVLTRDAVTPCLSYLKRTPILGDFVYIKLDLSSKHLINIDVLQHYKYLVYLDLSSNLLTDISVLTHLPYLQFLSVAFNRLSTVLEYPNPQWFLTEVHYKFNSVKRIRDLSLFWSITILDLSHNNIKCISGLENLRYLRRLDLSFNHIQRLENLNHLRLLWLDVSYNNISSFEFNSCSGLWTLLHLEYLNLNENNLVSLRMFSGCTRLRELHARNNRLSMLLELAVYMRQMRRLIVLDLRANPICSTPGYKDVIINTFPILMCLDAEQLDPVEQWKQLCITKPCCVHSKDGNASRPASLLFRTSKMDMNPDVNTFATRRLLRLLYIEQLSRARVSPHIPPADSTEVPIVVLVGYEAVGKGTLARRLASECRANIALACQHTTAPYHYPGHYREITRSKFDDMLLAGELLTYCEMDGESYGLSREEAFIKDGKVKIVSMDLLGALMLKLRGRRPYLILASCEDKKALAQRQQYRKKARNMANQRRISLETPLERSTLQVLLSGRIIITGILNEILLSLPEEKEQSEFMIESECSLMMDSDARQAVRDFAKGVNILTLLASSATSLEEACKRSQDKNSQMEPSLYSLYKESQGTDEYVSYANGQNSYQERNQAKKSNDGRQSKTKQDKHSSFSHPKSVDFSRYASSTWKGFSVAPDGSKSSKSVTFTSQDNDGENQDPLGMLIEPRAEKDGEKSKAIRSISTRIPWPRGLSRLGSGGSLDDQDLWLAFLTETGLVQSSDVATSSLTDTVNRLDTKIDSPDSIIQQMDYYHKTSTESDSTTIRDDYEEIHRKSPGMFWDSVYMDDPEEAFIKVKRIIREIVESQVNIKPMFDIDFANLNHYPNIEKRLIDIRNQIAPQRLFY</sequence>
<dbReference type="Proteomes" id="UP000791440">
    <property type="component" value="Unassembled WGS sequence"/>
</dbReference>
<evidence type="ECO:0000256" key="1">
    <source>
        <dbReference type="ARBA" id="ARBA00003843"/>
    </source>
</evidence>
<evidence type="ECO:0000256" key="3">
    <source>
        <dbReference type="ARBA" id="ARBA00006453"/>
    </source>
</evidence>
<dbReference type="Gene3D" id="3.80.10.10">
    <property type="entry name" value="Ribonuclease Inhibitor"/>
    <property type="match status" value="2"/>
</dbReference>
<keyword evidence="12" id="KW-1185">Reference proteome</keyword>
<keyword evidence="5" id="KW-0677">Repeat</keyword>
<dbReference type="InterPro" id="IPR008144">
    <property type="entry name" value="Guanylate_kin-like_dom"/>
</dbReference>
<comment type="subcellular location">
    <subcellularLocation>
        <location evidence="2">Cell projection</location>
        <location evidence="2">Cilium</location>
    </subcellularLocation>
</comment>
<reference evidence="11" key="1">
    <citation type="journal article" date="2016" name="Insect Biochem. Mol. Biol.">
        <title>Multifaceted biological insights from a draft genome sequence of the tobacco hornworm moth, Manduca sexta.</title>
        <authorList>
            <person name="Kanost M.R."/>
            <person name="Arrese E.L."/>
            <person name="Cao X."/>
            <person name="Chen Y.R."/>
            <person name="Chellapilla S."/>
            <person name="Goldsmith M.R."/>
            <person name="Grosse-Wilde E."/>
            <person name="Heckel D.G."/>
            <person name="Herndon N."/>
            <person name="Jiang H."/>
            <person name="Papanicolaou A."/>
            <person name="Qu J."/>
            <person name="Soulages J.L."/>
            <person name="Vogel H."/>
            <person name="Walters J."/>
            <person name="Waterhouse R.M."/>
            <person name="Ahn S.J."/>
            <person name="Almeida F.C."/>
            <person name="An C."/>
            <person name="Aqrawi P."/>
            <person name="Bretschneider A."/>
            <person name="Bryant W.B."/>
            <person name="Bucks S."/>
            <person name="Chao H."/>
            <person name="Chevignon G."/>
            <person name="Christen J.M."/>
            <person name="Clarke D.F."/>
            <person name="Dittmer N.T."/>
            <person name="Ferguson L.C.F."/>
            <person name="Garavelou S."/>
            <person name="Gordon K.H.J."/>
            <person name="Gunaratna R.T."/>
            <person name="Han Y."/>
            <person name="Hauser F."/>
            <person name="He Y."/>
            <person name="Heidel-Fischer H."/>
            <person name="Hirsh A."/>
            <person name="Hu Y."/>
            <person name="Jiang H."/>
            <person name="Kalra D."/>
            <person name="Klinner C."/>
            <person name="Konig C."/>
            <person name="Kovar C."/>
            <person name="Kroll A.R."/>
            <person name="Kuwar S.S."/>
            <person name="Lee S.L."/>
            <person name="Lehman R."/>
            <person name="Li K."/>
            <person name="Li Z."/>
            <person name="Liang H."/>
            <person name="Lovelace S."/>
            <person name="Lu Z."/>
            <person name="Mansfield J.H."/>
            <person name="McCulloch K.J."/>
            <person name="Mathew T."/>
            <person name="Morton B."/>
            <person name="Muzny D.M."/>
            <person name="Neunemann D."/>
            <person name="Ongeri F."/>
            <person name="Pauchet Y."/>
            <person name="Pu L.L."/>
            <person name="Pyrousis I."/>
            <person name="Rao X.J."/>
            <person name="Redding A."/>
            <person name="Roesel C."/>
            <person name="Sanchez-Gracia A."/>
            <person name="Schaack S."/>
            <person name="Shukla A."/>
            <person name="Tetreau G."/>
            <person name="Wang Y."/>
            <person name="Xiong G.H."/>
            <person name="Traut W."/>
            <person name="Walsh T.K."/>
            <person name="Worley K.C."/>
            <person name="Wu D."/>
            <person name="Wu W."/>
            <person name="Wu Y.Q."/>
            <person name="Zhang X."/>
            <person name="Zou Z."/>
            <person name="Zucker H."/>
            <person name="Briscoe A.D."/>
            <person name="Burmester T."/>
            <person name="Clem R.J."/>
            <person name="Feyereisen R."/>
            <person name="Grimmelikhuijzen C.J.P."/>
            <person name="Hamodrakas S.J."/>
            <person name="Hansson B.S."/>
            <person name="Huguet E."/>
            <person name="Jermiin L.S."/>
            <person name="Lan Q."/>
            <person name="Lehman H.K."/>
            <person name="Lorenzen M."/>
            <person name="Merzendorfer H."/>
            <person name="Michalopoulos I."/>
            <person name="Morton D.B."/>
            <person name="Muthukrishnan S."/>
            <person name="Oakeshott J.G."/>
            <person name="Palmer W."/>
            <person name="Park Y."/>
            <person name="Passarelli A.L."/>
            <person name="Rozas J."/>
            <person name="Schwartz L.M."/>
            <person name="Smith W."/>
            <person name="Southgate A."/>
            <person name="Vilcinskas A."/>
            <person name="Vogt R."/>
            <person name="Wang P."/>
            <person name="Werren J."/>
            <person name="Yu X.Q."/>
            <person name="Zhou J.J."/>
            <person name="Brown S.J."/>
            <person name="Scherer S.E."/>
            <person name="Richards S."/>
            <person name="Blissard G.W."/>
        </authorList>
    </citation>
    <scope>NUCLEOTIDE SEQUENCE</scope>
</reference>
<dbReference type="InterPro" id="IPR027417">
    <property type="entry name" value="P-loop_NTPase"/>
</dbReference>
<evidence type="ECO:0000256" key="8">
    <source>
        <dbReference type="ARBA" id="ARBA00024433"/>
    </source>
</evidence>
<dbReference type="InterPro" id="IPR032675">
    <property type="entry name" value="LRR_dom_sf"/>
</dbReference>
<dbReference type="SUPFAM" id="SSF52540">
    <property type="entry name" value="P-loop containing nucleoside triphosphate hydrolases"/>
    <property type="match status" value="1"/>
</dbReference>
<comment type="function">
    <text evidence="1">Cilium-specific protein required for cilia structures.</text>
</comment>
<dbReference type="PANTHER" id="PTHR45973">
    <property type="entry name" value="PROTEIN PHOSPHATASE 1 REGULATORY SUBUNIT SDS22-RELATED"/>
    <property type="match status" value="1"/>
</dbReference>
<comment type="similarity">
    <text evidence="3">Belongs to the DNAAF1 family.</text>
</comment>
<evidence type="ECO:0000256" key="4">
    <source>
        <dbReference type="ARBA" id="ARBA00022614"/>
    </source>
</evidence>
<dbReference type="Gene3D" id="3.40.50.300">
    <property type="entry name" value="P-loop containing nucleotide triphosphate hydrolases"/>
    <property type="match status" value="1"/>
</dbReference>
<dbReference type="SUPFAM" id="SSF52058">
    <property type="entry name" value="L domain-like"/>
    <property type="match status" value="1"/>
</dbReference>
<evidence type="ECO:0000256" key="2">
    <source>
        <dbReference type="ARBA" id="ARBA00004138"/>
    </source>
</evidence>
<evidence type="ECO:0000259" key="10">
    <source>
        <dbReference type="PROSITE" id="PS50052"/>
    </source>
</evidence>
<keyword evidence="6" id="KW-0969">Cilium</keyword>
<evidence type="ECO:0000313" key="11">
    <source>
        <dbReference type="EMBL" id="KAG6443320.1"/>
    </source>
</evidence>
<feature type="domain" description="Guanylate kinase-like" evidence="10">
    <location>
        <begin position="498"/>
        <end position="674"/>
    </location>
</feature>
<feature type="region of interest" description="Disordered" evidence="9">
    <location>
        <begin position="803"/>
        <end position="829"/>
    </location>
</feature>
<evidence type="ECO:0000256" key="5">
    <source>
        <dbReference type="ARBA" id="ARBA00022737"/>
    </source>
</evidence>
<reference evidence="11" key="2">
    <citation type="submission" date="2020-12" db="EMBL/GenBank/DDBJ databases">
        <authorList>
            <person name="Kanost M."/>
        </authorList>
    </citation>
    <scope>NUCLEOTIDE SEQUENCE</scope>
</reference>
<evidence type="ECO:0000256" key="7">
    <source>
        <dbReference type="ARBA" id="ARBA00023273"/>
    </source>
</evidence>
<evidence type="ECO:0000313" key="12">
    <source>
        <dbReference type="Proteomes" id="UP000791440"/>
    </source>
</evidence>
<dbReference type="SMART" id="SM00365">
    <property type="entry name" value="LRR_SD22"/>
    <property type="match status" value="3"/>
</dbReference>
<dbReference type="InterPro" id="IPR050576">
    <property type="entry name" value="Cilia_flagella_integrity"/>
</dbReference>
<dbReference type="InterPro" id="IPR001611">
    <property type="entry name" value="Leu-rich_rpt"/>
</dbReference>
<feature type="region of interest" description="Disordered" evidence="9">
    <location>
        <begin position="755"/>
        <end position="787"/>
    </location>
</feature>
<dbReference type="GO" id="GO:0005929">
    <property type="term" value="C:cilium"/>
    <property type="evidence" value="ECO:0007669"/>
    <property type="project" value="UniProtKB-SubCell"/>
</dbReference>
<dbReference type="PROSITE" id="PS50052">
    <property type="entry name" value="GUANYLATE_KINASE_2"/>
    <property type="match status" value="1"/>
</dbReference>
<accession>A0A921YQL1</accession>
<feature type="compositionally biased region" description="Basic and acidic residues" evidence="9">
    <location>
        <begin position="761"/>
        <end position="780"/>
    </location>
</feature>
<dbReference type="OrthoDB" id="6334211at2759"/>
<evidence type="ECO:0000256" key="9">
    <source>
        <dbReference type="SAM" id="MobiDB-lite"/>
    </source>
</evidence>
<organism evidence="11 12">
    <name type="scientific">Manduca sexta</name>
    <name type="common">Tobacco hawkmoth</name>
    <name type="synonym">Tobacco hornworm</name>
    <dbReference type="NCBI Taxonomy" id="7130"/>
    <lineage>
        <taxon>Eukaryota</taxon>
        <taxon>Metazoa</taxon>
        <taxon>Ecdysozoa</taxon>
        <taxon>Arthropoda</taxon>
        <taxon>Hexapoda</taxon>
        <taxon>Insecta</taxon>
        <taxon>Pterygota</taxon>
        <taxon>Neoptera</taxon>
        <taxon>Endopterygota</taxon>
        <taxon>Lepidoptera</taxon>
        <taxon>Glossata</taxon>
        <taxon>Ditrysia</taxon>
        <taxon>Bombycoidea</taxon>
        <taxon>Sphingidae</taxon>
        <taxon>Sphinginae</taxon>
        <taxon>Sphingini</taxon>
        <taxon>Manduca</taxon>
    </lineage>
</organism>
<comment type="caution">
    <text evidence="11">The sequence shown here is derived from an EMBL/GenBank/DDBJ whole genome shotgun (WGS) entry which is preliminary data.</text>
</comment>
<feature type="compositionally biased region" description="Polar residues" evidence="9">
    <location>
        <begin position="808"/>
        <end position="820"/>
    </location>
</feature>
<dbReference type="AlphaFoldDB" id="A0A921YQL1"/>
<dbReference type="PANTHER" id="PTHR45973:SF9">
    <property type="entry name" value="LEUCINE-RICH REPEAT-CONTAINING PROTEIN 46"/>
    <property type="match status" value="1"/>
</dbReference>
<evidence type="ECO:0000256" key="6">
    <source>
        <dbReference type="ARBA" id="ARBA00023069"/>
    </source>
</evidence>
<protein>
    <recommendedName>
        <fullName evidence="8">Dynein axonemal assembly factor 1 homolog</fullName>
    </recommendedName>
</protein>